<dbReference type="AlphaFoldDB" id="A0A1M6INL5"/>
<evidence type="ECO:0000313" key="3">
    <source>
        <dbReference type="Proteomes" id="UP000184387"/>
    </source>
</evidence>
<name>A0A1M6INL5_9PROT</name>
<gene>
    <name evidence="2" type="ORF">SAMN02745194_02404</name>
</gene>
<accession>A0A1M6INL5</accession>
<keyword evidence="3" id="KW-1185">Reference proteome</keyword>
<organism evidence="2 3">
    <name type="scientific">Muricoccus roseus</name>
    <dbReference type="NCBI Taxonomy" id="198092"/>
    <lineage>
        <taxon>Bacteria</taxon>
        <taxon>Pseudomonadati</taxon>
        <taxon>Pseudomonadota</taxon>
        <taxon>Alphaproteobacteria</taxon>
        <taxon>Acetobacterales</taxon>
        <taxon>Roseomonadaceae</taxon>
        <taxon>Muricoccus</taxon>
    </lineage>
</organism>
<evidence type="ECO:0000313" key="2">
    <source>
        <dbReference type="EMBL" id="SHJ36036.1"/>
    </source>
</evidence>
<dbReference type="EMBL" id="FQZF01000012">
    <property type="protein sequence ID" value="SHJ36036.1"/>
    <property type="molecule type" value="Genomic_DNA"/>
</dbReference>
<keyword evidence="1" id="KW-0732">Signal</keyword>
<evidence type="ECO:0000256" key="1">
    <source>
        <dbReference type="SAM" id="SignalP"/>
    </source>
</evidence>
<feature type="signal peptide" evidence="1">
    <location>
        <begin position="1"/>
        <end position="26"/>
    </location>
</feature>
<feature type="chain" id="PRO_5012364431" evidence="1">
    <location>
        <begin position="27"/>
        <end position="118"/>
    </location>
</feature>
<dbReference type="OrthoDB" id="7285308at2"/>
<dbReference type="Proteomes" id="UP000184387">
    <property type="component" value="Unassembled WGS sequence"/>
</dbReference>
<dbReference type="STRING" id="198092.SAMN02745194_02404"/>
<protein>
    <submittedName>
        <fullName evidence="2">Uncharacterized protein</fullName>
    </submittedName>
</protein>
<reference evidence="2 3" key="1">
    <citation type="submission" date="2016-11" db="EMBL/GenBank/DDBJ databases">
        <authorList>
            <person name="Jaros S."/>
            <person name="Januszkiewicz K."/>
            <person name="Wedrychowicz H."/>
        </authorList>
    </citation>
    <scope>NUCLEOTIDE SEQUENCE [LARGE SCALE GENOMIC DNA]</scope>
    <source>
        <strain evidence="2 3">DSM 14916</strain>
    </source>
</reference>
<dbReference type="RefSeq" id="WP_073134969.1">
    <property type="nucleotide sequence ID" value="NZ_FQZF01000012.1"/>
</dbReference>
<sequence>MTELRRLFLAAALAALPFLSTAPAEAQVTFGFGFGPAYPVYPAYPYPYPYAYPVPPPAWTVPPYPAYAPPPVVVVPPRPPGQTCYAGAYICPLDRTLSAGDACGCPAPNGGRAWGRVG</sequence>
<proteinExistence type="predicted"/>